<protein>
    <recommendedName>
        <fullName evidence="2">Negative regulator of flagellin synthesis</fullName>
    </recommendedName>
</protein>
<organism evidence="8 9">
    <name type="scientific">Litchfieldia luteola</name>
    <dbReference type="NCBI Taxonomy" id="682179"/>
    <lineage>
        <taxon>Bacteria</taxon>
        <taxon>Bacillati</taxon>
        <taxon>Bacillota</taxon>
        <taxon>Bacilli</taxon>
        <taxon>Bacillales</taxon>
        <taxon>Bacillaceae</taxon>
        <taxon>Litchfieldia</taxon>
    </lineage>
</organism>
<evidence type="ECO:0000256" key="5">
    <source>
        <dbReference type="ARBA" id="ARBA00023015"/>
    </source>
</evidence>
<reference evidence="8 9" key="1">
    <citation type="submission" date="2020-10" db="EMBL/GenBank/DDBJ databases">
        <title>Bacillus sp. HD4P25, an endophyte from a halophyte.</title>
        <authorList>
            <person name="Sun J.-Q."/>
        </authorList>
    </citation>
    <scope>NUCLEOTIDE SEQUENCE [LARGE SCALE GENOMIC DNA]</scope>
    <source>
        <strain evidence="8 9">YIM 93174</strain>
    </source>
</reference>
<keyword evidence="8" id="KW-0282">Flagellum</keyword>
<dbReference type="InterPro" id="IPR007412">
    <property type="entry name" value="FlgM"/>
</dbReference>
<feature type="domain" description="Anti-sigma-28 factor FlgM C-terminal" evidence="7">
    <location>
        <begin position="32"/>
        <end position="79"/>
    </location>
</feature>
<dbReference type="Pfam" id="PF04316">
    <property type="entry name" value="FlgM"/>
    <property type="match status" value="1"/>
</dbReference>
<keyword evidence="8" id="KW-0969">Cilium</keyword>
<name>A0ABR9QEY4_9BACI</name>
<keyword evidence="5" id="KW-0805">Transcription regulation</keyword>
<evidence type="ECO:0000313" key="9">
    <source>
        <dbReference type="Proteomes" id="UP001516662"/>
    </source>
</evidence>
<gene>
    <name evidence="8" type="primary">flgM</name>
    <name evidence="8" type="ORF">IMZ08_03170</name>
</gene>
<accession>A0ABR9QEY4</accession>
<evidence type="ECO:0000256" key="6">
    <source>
        <dbReference type="ARBA" id="ARBA00023163"/>
    </source>
</evidence>
<dbReference type="InterPro" id="IPR031316">
    <property type="entry name" value="FlgM_C"/>
</dbReference>
<dbReference type="RefSeq" id="WP_193534533.1">
    <property type="nucleotide sequence ID" value="NZ_JADCLJ010000007.1"/>
</dbReference>
<dbReference type="InterPro" id="IPR035890">
    <property type="entry name" value="Anti-sigma-28_factor_FlgM_sf"/>
</dbReference>
<dbReference type="Proteomes" id="UP001516662">
    <property type="component" value="Unassembled WGS sequence"/>
</dbReference>
<sequence>MKINNLGPTGINPYKKQMNKMAAVESKASKADKVEISSEAKQLQETSPVTVARQERVDALTKQVQSGNYKIDANAIAKSVYDFYTK</sequence>
<comment type="caution">
    <text evidence="8">The sequence shown here is derived from an EMBL/GenBank/DDBJ whole genome shotgun (WGS) entry which is preliminary data.</text>
</comment>
<evidence type="ECO:0000256" key="2">
    <source>
        <dbReference type="ARBA" id="ARBA00017823"/>
    </source>
</evidence>
<dbReference type="EMBL" id="JADCLJ010000007">
    <property type="protein sequence ID" value="MBE4907057.1"/>
    <property type="molecule type" value="Genomic_DNA"/>
</dbReference>
<evidence type="ECO:0000313" key="8">
    <source>
        <dbReference type="EMBL" id="MBE4907057.1"/>
    </source>
</evidence>
<keyword evidence="6" id="KW-0804">Transcription</keyword>
<keyword evidence="4" id="KW-1005">Bacterial flagellum biogenesis</keyword>
<keyword evidence="9" id="KW-1185">Reference proteome</keyword>
<keyword evidence="3" id="KW-0678">Repressor</keyword>
<dbReference type="NCBIfam" id="TIGR03824">
    <property type="entry name" value="FlgM_jcvi"/>
    <property type="match status" value="1"/>
</dbReference>
<evidence type="ECO:0000256" key="3">
    <source>
        <dbReference type="ARBA" id="ARBA00022491"/>
    </source>
</evidence>
<evidence type="ECO:0000256" key="4">
    <source>
        <dbReference type="ARBA" id="ARBA00022795"/>
    </source>
</evidence>
<evidence type="ECO:0000256" key="1">
    <source>
        <dbReference type="ARBA" id="ARBA00005322"/>
    </source>
</evidence>
<comment type="similarity">
    <text evidence="1">Belongs to the FlgM family.</text>
</comment>
<keyword evidence="8" id="KW-0966">Cell projection</keyword>
<evidence type="ECO:0000259" key="7">
    <source>
        <dbReference type="Pfam" id="PF04316"/>
    </source>
</evidence>
<dbReference type="SUPFAM" id="SSF101498">
    <property type="entry name" value="Anti-sigma factor FlgM"/>
    <property type="match status" value="1"/>
</dbReference>
<proteinExistence type="inferred from homology"/>